<organism evidence="3 4">
    <name type="scientific">Roridomyces roridus</name>
    <dbReference type="NCBI Taxonomy" id="1738132"/>
    <lineage>
        <taxon>Eukaryota</taxon>
        <taxon>Fungi</taxon>
        <taxon>Dikarya</taxon>
        <taxon>Basidiomycota</taxon>
        <taxon>Agaricomycotina</taxon>
        <taxon>Agaricomycetes</taxon>
        <taxon>Agaricomycetidae</taxon>
        <taxon>Agaricales</taxon>
        <taxon>Marasmiineae</taxon>
        <taxon>Mycenaceae</taxon>
        <taxon>Roridomyces</taxon>
    </lineage>
</organism>
<protein>
    <submittedName>
        <fullName evidence="3">Uncharacterized protein</fullName>
    </submittedName>
</protein>
<accession>A0AAD7BG15</accession>
<dbReference type="Proteomes" id="UP001221142">
    <property type="component" value="Unassembled WGS sequence"/>
</dbReference>
<feature type="compositionally biased region" description="Low complexity" evidence="1">
    <location>
        <begin position="67"/>
        <end position="86"/>
    </location>
</feature>
<feature type="transmembrane region" description="Helical" evidence="2">
    <location>
        <begin position="6"/>
        <end position="24"/>
    </location>
</feature>
<evidence type="ECO:0000256" key="1">
    <source>
        <dbReference type="SAM" id="MobiDB-lite"/>
    </source>
</evidence>
<feature type="region of interest" description="Disordered" evidence="1">
    <location>
        <begin position="223"/>
        <end position="244"/>
    </location>
</feature>
<keyword evidence="4" id="KW-1185">Reference proteome</keyword>
<feature type="region of interest" description="Disordered" evidence="1">
    <location>
        <begin position="58"/>
        <end position="94"/>
    </location>
</feature>
<sequence length="294" mass="31425">MVGAVVGALGGIALFAVAVGCILLRRRRCAKLNNTEEGISPEILEPFQLPRDGSTPPTKLKADLLVSSPGSTTTAQTPSPASVSPSEGSGTTGHPALEERLRSLEQFAATFPPACASKAALSSNRLRRKRRDGYHGKLERCSAVYIYGIDIHSPANISFQLSDSFISSFHFYSGSDYVYNALFYEPRCEHVTFRDLVDGGEQYRRGVERVVRLCAGVTVDRDASATSSSGLGPPAPTKNGIGHRGRNANSECAWNGAPVSAATNVGCDHSGTATITIETELDRRPPGWRRGCDI</sequence>
<evidence type="ECO:0000256" key="2">
    <source>
        <dbReference type="SAM" id="Phobius"/>
    </source>
</evidence>
<evidence type="ECO:0000313" key="4">
    <source>
        <dbReference type="Proteomes" id="UP001221142"/>
    </source>
</evidence>
<comment type="caution">
    <text evidence="3">The sequence shown here is derived from an EMBL/GenBank/DDBJ whole genome shotgun (WGS) entry which is preliminary data.</text>
</comment>
<evidence type="ECO:0000313" key="3">
    <source>
        <dbReference type="EMBL" id="KAJ7619729.1"/>
    </source>
</evidence>
<dbReference type="EMBL" id="JARKIF010000018">
    <property type="protein sequence ID" value="KAJ7619729.1"/>
    <property type="molecule type" value="Genomic_DNA"/>
</dbReference>
<keyword evidence="2" id="KW-0812">Transmembrane</keyword>
<keyword evidence="2" id="KW-1133">Transmembrane helix</keyword>
<gene>
    <name evidence="3" type="ORF">FB45DRAFT_871834</name>
</gene>
<dbReference type="AlphaFoldDB" id="A0AAD7BG15"/>
<keyword evidence="2" id="KW-0472">Membrane</keyword>
<proteinExistence type="predicted"/>
<name>A0AAD7BG15_9AGAR</name>
<reference evidence="3" key="1">
    <citation type="submission" date="2023-03" db="EMBL/GenBank/DDBJ databases">
        <title>Massive genome expansion in bonnet fungi (Mycena s.s.) driven by repeated elements and novel gene families across ecological guilds.</title>
        <authorList>
            <consortium name="Lawrence Berkeley National Laboratory"/>
            <person name="Harder C.B."/>
            <person name="Miyauchi S."/>
            <person name="Viragh M."/>
            <person name="Kuo A."/>
            <person name="Thoen E."/>
            <person name="Andreopoulos B."/>
            <person name="Lu D."/>
            <person name="Skrede I."/>
            <person name="Drula E."/>
            <person name="Henrissat B."/>
            <person name="Morin E."/>
            <person name="Kohler A."/>
            <person name="Barry K."/>
            <person name="LaButti K."/>
            <person name="Morin E."/>
            <person name="Salamov A."/>
            <person name="Lipzen A."/>
            <person name="Mereny Z."/>
            <person name="Hegedus B."/>
            <person name="Baldrian P."/>
            <person name="Stursova M."/>
            <person name="Weitz H."/>
            <person name="Taylor A."/>
            <person name="Grigoriev I.V."/>
            <person name="Nagy L.G."/>
            <person name="Martin F."/>
            <person name="Kauserud H."/>
        </authorList>
    </citation>
    <scope>NUCLEOTIDE SEQUENCE</scope>
    <source>
        <strain evidence="3">9284</strain>
    </source>
</reference>